<accession>A0ABU2HXU9</accession>
<gene>
    <name evidence="7" type="ORF">RGQ15_20200</name>
</gene>
<feature type="domain" description="HTH tetR-type" evidence="6">
    <location>
        <begin position="25"/>
        <end position="85"/>
    </location>
</feature>
<organism evidence="7 8">
    <name type="scientific">Paracoccus aurantius</name>
    <dbReference type="NCBI Taxonomy" id="3073814"/>
    <lineage>
        <taxon>Bacteria</taxon>
        <taxon>Pseudomonadati</taxon>
        <taxon>Pseudomonadota</taxon>
        <taxon>Alphaproteobacteria</taxon>
        <taxon>Rhodobacterales</taxon>
        <taxon>Paracoccaceae</taxon>
        <taxon>Paracoccus</taxon>
    </lineage>
</organism>
<proteinExistence type="predicted"/>
<dbReference type="EMBL" id="JAVQLW010000005">
    <property type="protein sequence ID" value="MDS9469882.1"/>
    <property type="molecule type" value="Genomic_DNA"/>
</dbReference>
<dbReference type="Gene3D" id="1.10.357.10">
    <property type="entry name" value="Tetracycline Repressor, domain 2"/>
    <property type="match status" value="1"/>
</dbReference>
<evidence type="ECO:0000256" key="3">
    <source>
        <dbReference type="ARBA" id="ARBA00023163"/>
    </source>
</evidence>
<name>A0ABU2HXU9_9RHOB</name>
<evidence type="ECO:0000256" key="1">
    <source>
        <dbReference type="ARBA" id="ARBA00023015"/>
    </source>
</evidence>
<keyword evidence="3" id="KW-0804">Transcription</keyword>
<keyword evidence="1" id="KW-0805">Transcription regulation</keyword>
<dbReference type="RefSeq" id="WP_311162647.1">
    <property type="nucleotide sequence ID" value="NZ_JAVQLW010000005.1"/>
</dbReference>
<dbReference type="Proteomes" id="UP001269144">
    <property type="component" value="Unassembled WGS sequence"/>
</dbReference>
<keyword evidence="8" id="KW-1185">Reference proteome</keyword>
<protein>
    <submittedName>
        <fullName evidence="7">Helix-turn-helix domain-containing protein</fullName>
    </submittedName>
</protein>
<feature type="region of interest" description="Disordered" evidence="5">
    <location>
        <begin position="1"/>
        <end position="22"/>
    </location>
</feature>
<dbReference type="SUPFAM" id="SSF46689">
    <property type="entry name" value="Homeodomain-like"/>
    <property type="match status" value="1"/>
</dbReference>
<dbReference type="PROSITE" id="PS50977">
    <property type="entry name" value="HTH_TETR_2"/>
    <property type="match status" value="1"/>
</dbReference>
<evidence type="ECO:0000313" key="8">
    <source>
        <dbReference type="Proteomes" id="UP001269144"/>
    </source>
</evidence>
<evidence type="ECO:0000259" key="6">
    <source>
        <dbReference type="PROSITE" id="PS50977"/>
    </source>
</evidence>
<dbReference type="InterPro" id="IPR050109">
    <property type="entry name" value="HTH-type_TetR-like_transc_reg"/>
</dbReference>
<reference evidence="8" key="1">
    <citation type="submission" date="2023-07" db="EMBL/GenBank/DDBJ databases">
        <title>Paracoccus sp. MBLB3053 whole genome sequence.</title>
        <authorList>
            <person name="Hwang C.Y."/>
            <person name="Cho E.-S."/>
            <person name="Seo M.-J."/>
        </authorList>
    </citation>
    <scope>NUCLEOTIDE SEQUENCE [LARGE SCALE GENOMIC DNA]</scope>
    <source>
        <strain evidence="8">MBLB3053</strain>
    </source>
</reference>
<comment type="caution">
    <text evidence="7">The sequence shown here is derived from an EMBL/GenBank/DDBJ whole genome shotgun (WGS) entry which is preliminary data.</text>
</comment>
<dbReference type="InterPro" id="IPR001647">
    <property type="entry name" value="HTH_TetR"/>
</dbReference>
<feature type="DNA-binding region" description="H-T-H motif" evidence="4">
    <location>
        <begin position="48"/>
        <end position="67"/>
    </location>
</feature>
<dbReference type="PRINTS" id="PR00455">
    <property type="entry name" value="HTHTETR"/>
</dbReference>
<evidence type="ECO:0000256" key="5">
    <source>
        <dbReference type="SAM" id="MobiDB-lite"/>
    </source>
</evidence>
<keyword evidence="2 4" id="KW-0238">DNA-binding</keyword>
<dbReference type="PANTHER" id="PTHR30055:SF234">
    <property type="entry name" value="HTH-TYPE TRANSCRIPTIONAL REGULATOR BETI"/>
    <property type="match status" value="1"/>
</dbReference>
<evidence type="ECO:0000256" key="2">
    <source>
        <dbReference type="ARBA" id="ARBA00023125"/>
    </source>
</evidence>
<dbReference type="PANTHER" id="PTHR30055">
    <property type="entry name" value="HTH-TYPE TRANSCRIPTIONAL REGULATOR RUTR"/>
    <property type="match status" value="1"/>
</dbReference>
<evidence type="ECO:0000313" key="7">
    <source>
        <dbReference type="EMBL" id="MDS9469882.1"/>
    </source>
</evidence>
<evidence type="ECO:0000256" key="4">
    <source>
        <dbReference type="PROSITE-ProRule" id="PRU00335"/>
    </source>
</evidence>
<dbReference type="Pfam" id="PF00440">
    <property type="entry name" value="TetR_N"/>
    <property type="match status" value="1"/>
</dbReference>
<sequence length="219" mass="24457">MSMESERDAGAGAKPRGRPKAMADDVRRASILDAAMTTFIEKGFAKATMSDIARTAGMSKRDLYQQFEDKRQLFLDTIVSRSHLILDLPRPDDENVPLTEVLRRIFRLDLDERLAAERRALVTLVNRESLLAPELNALIYDSGAIRSRELLVEWIEREISGGRVPRVDSGRLAGMMLDVVDGVQLPKRHRKGPVDTAFQAEEILTRLSILFAGIAAGQD</sequence>
<dbReference type="InterPro" id="IPR009057">
    <property type="entry name" value="Homeodomain-like_sf"/>
</dbReference>